<dbReference type="InterPro" id="IPR001387">
    <property type="entry name" value="Cro/C1-type_HTH"/>
</dbReference>
<dbReference type="SUPFAM" id="SSF47413">
    <property type="entry name" value="lambda repressor-like DNA-binding domains"/>
    <property type="match status" value="1"/>
</dbReference>
<dbReference type="Gene3D" id="1.10.260.40">
    <property type="entry name" value="lambda repressor-like DNA-binding domains"/>
    <property type="match status" value="1"/>
</dbReference>
<feature type="domain" description="HTH cro/C1-type" evidence="1">
    <location>
        <begin position="16"/>
        <end position="70"/>
    </location>
</feature>
<proteinExistence type="predicted"/>
<reference evidence="2" key="1">
    <citation type="journal article" date="2021" name="Proc. Natl. Acad. Sci. U.S.A.">
        <title>A Catalog of Tens of Thousands of Viruses from Human Metagenomes Reveals Hidden Associations with Chronic Diseases.</title>
        <authorList>
            <person name="Tisza M.J."/>
            <person name="Buck C.B."/>
        </authorList>
    </citation>
    <scope>NUCLEOTIDE SEQUENCE</scope>
    <source>
        <strain evidence="2">CtrEg9</strain>
    </source>
</reference>
<accession>A0A8S5PHD8</accession>
<dbReference type="CDD" id="cd00093">
    <property type="entry name" value="HTH_XRE"/>
    <property type="match status" value="1"/>
</dbReference>
<protein>
    <submittedName>
        <fullName evidence="2">Regulatory protein-modification, helix-turn-helix, transcriptional regulato, DNA</fullName>
    </submittedName>
</protein>
<dbReference type="SMART" id="SM00530">
    <property type="entry name" value="HTH_XRE"/>
    <property type="match status" value="1"/>
</dbReference>
<sequence length="106" mass="11448">MYNLSMDMNQAVAKAIAAERAIAGLTVRELSAVSGVPISSLMRILSAEREIKVTQLEQLATAFGITPVDIILRAQEIRERTEAAPLPVVDEVDTEDLILAAKSQEA</sequence>
<name>A0A8S5PHD8_9CAUD</name>
<dbReference type="InterPro" id="IPR010982">
    <property type="entry name" value="Lambda_DNA-bd_dom_sf"/>
</dbReference>
<evidence type="ECO:0000313" key="2">
    <source>
        <dbReference type="EMBL" id="DAE05785.1"/>
    </source>
</evidence>
<dbReference type="GO" id="GO:0003677">
    <property type="term" value="F:DNA binding"/>
    <property type="evidence" value="ECO:0007669"/>
    <property type="project" value="InterPro"/>
</dbReference>
<organism evidence="2">
    <name type="scientific">Siphoviridae sp. ctrEg9</name>
    <dbReference type="NCBI Taxonomy" id="2825688"/>
    <lineage>
        <taxon>Viruses</taxon>
        <taxon>Duplodnaviria</taxon>
        <taxon>Heunggongvirae</taxon>
        <taxon>Uroviricota</taxon>
        <taxon>Caudoviricetes</taxon>
    </lineage>
</organism>
<evidence type="ECO:0000259" key="1">
    <source>
        <dbReference type="PROSITE" id="PS50943"/>
    </source>
</evidence>
<dbReference type="EMBL" id="BK015417">
    <property type="protein sequence ID" value="DAE05785.1"/>
    <property type="molecule type" value="Genomic_DNA"/>
</dbReference>
<dbReference type="Pfam" id="PF01381">
    <property type="entry name" value="HTH_3"/>
    <property type="match status" value="1"/>
</dbReference>
<dbReference type="PROSITE" id="PS50943">
    <property type="entry name" value="HTH_CROC1"/>
    <property type="match status" value="1"/>
</dbReference>